<dbReference type="GeneID" id="87888521"/>
<name>A0AAJ0GMZ0_9PEZI</name>
<dbReference type="Proteomes" id="UP001273166">
    <property type="component" value="Unassembled WGS sequence"/>
</dbReference>
<accession>A0AAJ0GMZ0</accession>
<reference evidence="1" key="2">
    <citation type="submission" date="2023-06" db="EMBL/GenBank/DDBJ databases">
        <authorList>
            <consortium name="Lawrence Berkeley National Laboratory"/>
            <person name="Mondo S.J."/>
            <person name="Hensen N."/>
            <person name="Bonometti L."/>
            <person name="Westerberg I."/>
            <person name="Brannstrom I.O."/>
            <person name="Guillou S."/>
            <person name="Cros-Aarteil S."/>
            <person name="Calhoun S."/>
            <person name="Haridas S."/>
            <person name="Kuo A."/>
            <person name="Pangilinan J."/>
            <person name="Riley R."/>
            <person name="Labutti K."/>
            <person name="Andreopoulos B."/>
            <person name="Lipzen A."/>
            <person name="Chen C."/>
            <person name="Yanf M."/>
            <person name="Daum C."/>
            <person name="Ng V."/>
            <person name="Clum A."/>
            <person name="Steindorff A."/>
            <person name="Ohm R."/>
            <person name="Martin F."/>
            <person name="Silar P."/>
            <person name="Natvig D."/>
            <person name="Lalanne C."/>
            <person name="Gautier V."/>
            <person name="Ament-Velasquez S.L."/>
            <person name="Kruys A."/>
            <person name="Hutchinson M.I."/>
            <person name="Powell A.J."/>
            <person name="Barry K."/>
            <person name="Miller A.N."/>
            <person name="Grigoriev I.V."/>
            <person name="Debuchy R."/>
            <person name="Gladieux P."/>
            <person name="Thoren M.H."/>
            <person name="Johannesson H."/>
        </authorList>
    </citation>
    <scope>NUCLEOTIDE SEQUENCE</scope>
    <source>
        <strain evidence="1">CBS 333.67</strain>
    </source>
</reference>
<organism evidence="1 2">
    <name type="scientific">Chaetomium strumarium</name>
    <dbReference type="NCBI Taxonomy" id="1170767"/>
    <lineage>
        <taxon>Eukaryota</taxon>
        <taxon>Fungi</taxon>
        <taxon>Dikarya</taxon>
        <taxon>Ascomycota</taxon>
        <taxon>Pezizomycotina</taxon>
        <taxon>Sordariomycetes</taxon>
        <taxon>Sordariomycetidae</taxon>
        <taxon>Sordariales</taxon>
        <taxon>Chaetomiaceae</taxon>
        <taxon>Chaetomium</taxon>
    </lineage>
</organism>
<reference evidence="1" key="1">
    <citation type="journal article" date="2023" name="Mol. Phylogenet. Evol.">
        <title>Genome-scale phylogeny and comparative genomics of the fungal order Sordariales.</title>
        <authorList>
            <person name="Hensen N."/>
            <person name="Bonometti L."/>
            <person name="Westerberg I."/>
            <person name="Brannstrom I.O."/>
            <person name="Guillou S."/>
            <person name="Cros-Aarteil S."/>
            <person name="Calhoun S."/>
            <person name="Haridas S."/>
            <person name="Kuo A."/>
            <person name="Mondo S."/>
            <person name="Pangilinan J."/>
            <person name="Riley R."/>
            <person name="LaButti K."/>
            <person name="Andreopoulos B."/>
            <person name="Lipzen A."/>
            <person name="Chen C."/>
            <person name="Yan M."/>
            <person name="Daum C."/>
            <person name="Ng V."/>
            <person name="Clum A."/>
            <person name="Steindorff A."/>
            <person name="Ohm R.A."/>
            <person name="Martin F."/>
            <person name="Silar P."/>
            <person name="Natvig D.O."/>
            <person name="Lalanne C."/>
            <person name="Gautier V."/>
            <person name="Ament-Velasquez S.L."/>
            <person name="Kruys A."/>
            <person name="Hutchinson M.I."/>
            <person name="Powell A.J."/>
            <person name="Barry K."/>
            <person name="Miller A.N."/>
            <person name="Grigoriev I.V."/>
            <person name="Debuchy R."/>
            <person name="Gladieux P."/>
            <person name="Hiltunen Thoren M."/>
            <person name="Johannesson H."/>
        </authorList>
    </citation>
    <scope>NUCLEOTIDE SEQUENCE</scope>
    <source>
        <strain evidence="1">CBS 333.67</strain>
    </source>
</reference>
<evidence type="ECO:0000313" key="2">
    <source>
        <dbReference type="Proteomes" id="UP001273166"/>
    </source>
</evidence>
<sequence>MHRFRCLAPLYHLITGLADLQTGSSIALTALMGRTMHECGRAVSRCGGPGRLLDASNSNRVMVSKRPTLSLSTRYLSTILEVMSQNITISC</sequence>
<protein>
    <submittedName>
        <fullName evidence="1">Uncharacterized protein</fullName>
    </submittedName>
</protein>
<proteinExistence type="predicted"/>
<comment type="caution">
    <text evidence="1">The sequence shown here is derived from an EMBL/GenBank/DDBJ whole genome shotgun (WGS) entry which is preliminary data.</text>
</comment>
<dbReference type="RefSeq" id="XP_062718717.1">
    <property type="nucleotide sequence ID" value="XM_062869692.1"/>
</dbReference>
<evidence type="ECO:0000313" key="1">
    <source>
        <dbReference type="EMBL" id="KAK3302937.1"/>
    </source>
</evidence>
<dbReference type="EMBL" id="JAUDZG010000006">
    <property type="protein sequence ID" value="KAK3302937.1"/>
    <property type="molecule type" value="Genomic_DNA"/>
</dbReference>
<gene>
    <name evidence="1" type="ORF">B0T15DRAFT_538603</name>
</gene>
<keyword evidence="2" id="KW-1185">Reference proteome</keyword>
<dbReference type="AlphaFoldDB" id="A0AAJ0GMZ0"/>